<evidence type="ECO:0000256" key="1">
    <source>
        <dbReference type="ARBA" id="ARBA00022723"/>
    </source>
</evidence>
<dbReference type="UniPathway" id="UPA00071"/>
<sequence length="184" mass="20248">MRTAKAQLVKYSRKAHERGLTAAFGGNLSIRVGDLVFIKATGSVMDEMTPEQVAVVTLDGKQVSGVRPSSEYRLHLAIYHERPDVKAIAHLHPPYSIVASTLLTGELPILTPEAEIYLGRIPIASFRPAGTEELAAVVAEKIRKADAVLMERHGIVAVGRSLREAFYKAELVEESAKLWYLSRK</sequence>
<evidence type="ECO:0000259" key="3">
    <source>
        <dbReference type="SMART" id="SM01007"/>
    </source>
</evidence>
<dbReference type="EMBL" id="CP014750">
    <property type="protein sequence ID" value="AMQ18545.1"/>
    <property type="molecule type" value="Genomic_DNA"/>
</dbReference>
<keyword evidence="1" id="KW-0479">Metal-binding</keyword>
<dbReference type="PANTHER" id="PTHR22789:SF0">
    <property type="entry name" value="3-OXO-TETRONATE 4-PHOSPHATE DECARBOXYLASE-RELATED"/>
    <property type="match status" value="1"/>
</dbReference>
<dbReference type="AlphaFoldDB" id="A0A142CUU3"/>
<organism evidence="4 5">
    <name type="scientific">Thermococcus peptonophilus</name>
    <dbReference type="NCBI Taxonomy" id="53952"/>
    <lineage>
        <taxon>Archaea</taxon>
        <taxon>Methanobacteriati</taxon>
        <taxon>Methanobacteriota</taxon>
        <taxon>Thermococci</taxon>
        <taxon>Thermococcales</taxon>
        <taxon>Thermococcaceae</taxon>
        <taxon>Thermococcus</taxon>
    </lineage>
</organism>
<dbReference type="GeneID" id="27139855"/>
<dbReference type="NCBIfam" id="NF006208">
    <property type="entry name" value="PRK08333.1"/>
    <property type="match status" value="1"/>
</dbReference>
<dbReference type="Proteomes" id="UP000073604">
    <property type="component" value="Chromosome"/>
</dbReference>
<evidence type="ECO:0000313" key="5">
    <source>
        <dbReference type="Proteomes" id="UP000073604"/>
    </source>
</evidence>
<dbReference type="GO" id="GO:0019323">
    <property type="term" value="P:pentose catabolic process"/>
    <property type="evidence" value="ECO:0007669"/>
    <property type="project" value="TreeGrafter"/>
</dbReference>
<dbReference type="GO" id="GO:0005829">
    <property type="term" value="C:cytosol"/>
    <property type="evidence" value="ECO:0007669"/>
    <property type="project" value="TreeGrafter"/>
</dbReference>
<accession>A0A142CUU3</accession>
<feature type="domain" description="Class II aldolase/adducin N-terminal" evidence="3">
    <location>
        <begin position="6"/>
        <end position="180"/>
    </location>
</feature>
<reference evidence="5" key="1">
    <citation type="submission" date="2016-03" db="EMBL/GenBank/DDBJ databases">
        <authorList>
            <person name="Oger P.M."/>
        </authorList>
    </citation>
    <scope>NUCLEOTIDE SEQUENCE [LARGE SCALE GENOMIC DNA]</scope>
    <source>
        <strain evidence="5">OG-1</strain>
    </source>
</reference>
<evidence type="ECO:0000313" key="4">
    <source>
        <dbReference type="EMBL" id="AMQ18545.1"/>
    </source>
</evidence>
<gene>
    <name evidence="4" type="ORF">A0127_04875</name>
</gene>
<protein>
    <submittedName>
        <fullName evidence="4">Fuculose phosphate aldolase</fullName>
    </submittedName>
</protein>
<dbReference type="OrthoDB" id="18709at2157"/>
<proteinExistence type="predicted"/>
<evidence type="ECO:0000256" key="2">
    <source>
        <dbReference type="ARBA" id="ARBA00023239"/>
    </source>
</evidence>
<dbReference type="InterPro" id="IPR036409">
    <property type="entry name" value="Aldolase_II/adducin_N_sf"/>
</dbReference>
<keyword evidence="5" id="KW-1185">Reference proteome</keyword>
<dbReference type="PANTHER" id="PTHR22789">
    <property type="entry name" value="FUCULOSE PHOSPHATE ALDOLASE"/>
    <property type="match status" value="1"/>
</dbReference>
<dbReference type="Pfam" id="PF00596">
    <property type="entry name" value="Aldolase_II"/>
    <property type="match status" value="1"/>
</dbReference>
<dbReference type="InterPro" id="IPR050197">
    <property type="entry name" value="Aldolase_class_II_sugar_metab"/>
</dbReference>
<dbReference type="Gene3D" id="3.40.225.10">
    <property type="entry name" value="Class II aldolase/adducin N-terminal domain"/>
    <property type="match status" value="1"/>
</dbReference>
<dbReference type="SUPFAM" id="SSF53639">
    <property type="entry name" value="AraD/HMP-PK domain-like"/>
    <property type="match status" value="1"/>
</dbReference>
<dbReference type="GO" id="GO:0016832">
    <property type="term" value="F:aldehyde-lyase activity"/>
    <property type="evidence" value="ECO:0007669"/>
    <property type="project" value="TreeGrafter"/>
</dbReference>
<dbReference type="STRING" id="53952.A0127_04875"/>
<dbReference type="RefSeq" id="WP_062388668.1">
    <property type="nucleotide sequence ID" value="NZ_CP014750.1"/>
</dbReference>
<keyword evidence="2" id="KW-0456">Lyase</keyword>
<dbReference type="GO" id="GO:0046872">
    <property type="term" value="F:metal ion binding"/>
    <property type="evidence" value="ECO:0007669"/>
    <property type="project" value="UniProtKB-KW"/>
</dbReference>
<name>A0A142CUU3_9EURY</name>
<dbReference type="SMART" id="SM01007">
    <property type="entry name" value="Aldolase_II"/>
    <property type="match status" value="1"/>
</dbReference>
<dbReference type="InterPro" id="IPR001303">
    <property type="entry name" value="Aldolase_II/adducin_N"/>
</dbReference>
<dbReference type="KEGG" id="tpep:A0127_04875"/>